<gene>
    <name evidence="1" type="ordered locus">GLX_02160</name>
</gene>
<dbReference type="Proteomes" id="UP000009044">
    <property type="component" value="Chromosome"/>
</dbReference>
<dbReference type="PATRIC" id="fig|634177.7.peg.232"/>
<name>G2I323_KOMMN</name>
<dbReference type="InterPro" id="IPR009057">
    <property type="entry name" value="Homeodomain-like_sf"/>
</dbReference>
<sequence length="127" mass="14211">MLDTLQQSGCRIAEQLFREYHEDERILISWASGRLLCPPVAINGEGEVIGATHGTRIMIGWTADVLRTYPNLLDRLATENRVGFRRAEENVIRAALALAHENMTATVRNLGIGQAILYRKIKALGLR</sequence>
<protein>
    <submittedName>
        <fullName evidence="1">Transcriptional regulator</fullName>
    </submittedName>
</protein>
<dbReference type="Gene3D" id="1.10.10.60">
    <property type="entry name" value="Homeodomain-like"/>
    <property type="match status" value="1"/>
</dbReference>
<organism evidence="1 2">
    <name type="scientific">Komagataeibacter medellinensis (strain NBRC 3288 / BCRC 11682 / LMG 1693 / Kondo 51)</name>
    <name type="common">Gluconacetobacter medellinensis</name>
    <dbReference type="NCBI Taxonomy" id="634177"/>
    <lineage>
        <taxon>Bacteria</taxon>
        <taxon>Pseudomonadati</taxon>
        <taxon>Pseudomonadota</taxon>
        <taxon>Alphaproteobacteria</taxon>
        <taxon>Acetobacterales</taxon>
        <taxon>Acetobacteraceae</taxon>
        <taxon>Komagataeibacter</taxon>
    </lineage>
</organism>
<dbReference type="STRING" id="634177.GLX_02160"/>
<dbReference type="EMBL" id="AP012159">
    <property type="protein sequence ID" value="BAK82628.1"/>
    <property type="molecule type" value="Genomic_DNA"/>
</dbReference>
<dbReference type="KEGG" id="gxy:GLX_02160"/>
<accession>G2I323</accession>
<dbReference type="SUPFAM" id="SSF46689">
    <property type="entry name" value="Homeodomain-like"/>
    <property type="match status" value="1"/>
</dbReference>
<evidence type="ECO:0000313" key="1">
    <source>
        <dbReference type="EMBL" id="BAK82628.1"/>
    </source>
</evidence>
<proteinExistence type="predicted"/>
<dbReference type="HOGENOM" id="CLU_1967636_0_0_5"/>
<reference evidence="2" key="1">
    <citation type="journal article" date="2011" name="J. Bacteriol.">
        <title>Complete genome sequence of NBRC 3288, a unique cellulose-nonproducing strain of Gluconacetobacter xylinus isolated from vinegar.</title>
        <authorList>
            <person name="Ogino H."/>
            <person name="Azuma Y."/>
            <person name="Hosoyama A."/>
            <person name="Nakazawa H."/>
            <person name="Matsutani M."/>
            <person name="Hasegawa A."/>
            <person name="Otsuyama K."/>
            <person name="Matsushita K."/>
            <person name="Fujita N."/>
            <person name="Shirai M."/>
        </authorList>
    </citation>
    <scope>NUCLEOTIDE SEQUENCE [LARGE SCALE GENOMIC DNA]</scope>
    <source>
        <strain evidence="2">NBRC 3288 / BCRC 11682 / LMG 1693</strain>
    </source>
</reference>
<dbReference type="eggNOG" id="COG3284">
    <property type="taxonomic scope" value="Bacteria"/>
</dbReference>
<dbReference type="AlphaFoldDB" id="G2I323"/>
<evidence type="ECO:0000313" key="2">
    <source>
        <dbReference type="Proteomes" id="UP000009044"/>
    </source>
</evidence>